<dbReference type="Pfam" id="PF00534">
    <property type="entry name" value="Glycos_transf_1"/>
    <property type="match status" value="1"/>
</dbReference>
<organism evidence="2 4">
    <name type="scientific">Bacillus canaveralius</name>
    <dbReference type="NCBI Taxonomy" id="1403243"/>
    <lineage>
        <taxon>Bacteria</taxon>
        <taxon>Bacillati</taxon>
        <taxon>Bacillota</taxon>
        <taxon>Bacilli</taxon>
        <taxon>Bacillales</taxon>
        <taxon>Bacillaceae</taxon>
        <taxon>Bacillus</taxon>
    </lineage>
</organism>
<reference evidence="2 4" key="1">
    <citation type="submission" date="2017-11" db="EMBL/GenBank/DDBJ databases">
        <title>Comparitive Functional Genomics of Dry Heat Resistant strains isolated from the Viking Spacecraft.</title>
        <authorList>
            <person name="Seuylemezian A."/>
            <person name="Cooper K."/>
            <person name="Vaishampayan P."/>
        </authorList>
    </citation>
    <scope>NUCLEOTIDE SEQUENCE [LARGE SCALE GENOMIC DNA]</scope>
    <source>
        <strain evidence="2 4">M4.6</strain>
    </source>
</reference>
<dbReference type="Proteomes" id="UP000234951">
    <property type="component" value="Unassembled WGS sequence"/>
</dbReference>
<feature type="domain" description="Glycosyl transferase family 1" evidence="1">
    <location>
        <begin position="14"/>
        <end position="47"/>
    </location>
</feature>
<dbReference type="EMBL" id="PGVD01000038">
    <property type="protein sequence ID" value="PLR95434.1"/>
    <property type="molecule type" value="Genomic_DNA"/>
</dbReference>
<evidence type="ECO:0000313" key="3">
    <source>
        <dbReference type="EMBL" id="PLR95434.1"/>
    </source>
</evidence>
<evidence type="ECO:0000259" key="1">
    <source>
        <dbReference type="Pfam" id="PF00534"/>
    </source>
</evidence>
<dbReference type="SUPFAM" id="SSF53756">
    <property type="entry name" value="UDP-Glycosyltransferase/glycogen phosphorylase"/>
    <property type="match status" value="1"/>
</dbReference>
<proteinExistence type="predicted"/>
<dbReference type="InterPro" id="IPR001296">
    <property type="entry name" value="Glyco_trans_1"/>
</dbReference>
<dbReference type="Proteomes" id="UP000235114">
    <property type="component" value="Unassembled WGS sequence"/>
</dbReference>
<comment type="caution">
    <text evidence="2">The sequence shown here is derived from an EMBL/GenBank/DDBJ whole genome shotgun (WGS) entry which is preliminary data.</text>
</comment>
<evidence type="ECO:0000313" key="4">
    <source>
        <dbReference type="Proteomes" id="UP000234951"/>
    </source>
</evidence>
<name>A0A2N5GHW2_9BACI</name>
<evidence type="ECO:0000313" key="2">
    <source>
        <dbReference type="EMBL" id="PLR80347.1"/>
    </source>
</evidence>
<protein>
    <recommendedName>
        <fullName evidence="1">Glycosyl transferase family 1 domain-containing protein</fullName>
    </recommendedName>
</protein>
<dbReference type="OrthoDB" id="9797829at2"/>
<sequence length="57" mass="6176">MSRRRNAISLFKFQLLVSPSLYDGFGIPLVEAMKIQSPIVCSDRGSILSRGGCCSAV</sequence>
<dbReference type="RefSeq" id="WP_101578892.1">
    <property type="nucleotide sequence ID" value="NZ_PGVD01000038.1"/>
</dbReference>
<dbReference type="Gene3D" id="3.40.50.2000">
    <property type="entry name" value="Glycogen Phosphorylase B"/>
    <property type="match status" value="1"/>
</dbReference>
<evidence type="ECO:0000313" key="5">
    <source>
        <dbReference type="Proteomes" id="UP000235114"/>
    </source>
</evidence>
<reference evidence="3 5" key="2">
    <citation type="submission" date="2017-12" db="EMBL/GenBank/DDBJ databases">
        <title>Comparative Functional Genomics of Dry Heat Resistant strains isolated from the Viking Spacecraft.</title>
        <authorList>
            <person name="Seuylemezian A."/>
            <person name="Cooper K."/>
            <person name="Vaishampayan P."/>
        </authorList>
    </citation>
    <scope>NUCLEOTIDE SEQUENCE [LARGE SCALE GENOMIC DNA]</scope>
    <source>
        <strain evidence="3 5">ATCC 29669</strain>
    </source>
</reference>
<keyword evidence="5" id="KW-1185">Reference proteome</keyword>
<gene>
    <name evidence="2" type="ORF">CU635_18720</name>
    <name evidence="3" type="ORF">CVD25_14515</name>
</gene>
<dbReference type="AlphaFoldDB" id="A0A2N5GHW2"/>
<dbReference type="EMBL" id="PGVA01000054">
    <property type="protein sequence ID" value="PLR80347.1"/>
    <property type="molecule type" value="Genomic_DNA"/>
</dbReference>
<dbReference type="GO" id="GO:0016757">
    <property type="term" value="F:glycosyltransferase activity"/>
    <property type="evidence" value="ECO:0007669"/>
    <property type="project" value="InterPro"/>
</dbReference>
<accession>A0A2N5GHW2</accession>